<evidence type="ECO:0000313" key="2">
    <source>
        <dbReference type="EMBL" id="CAG8507832.1"/>
    </source>
</evidence>
<feature type="region of interest" description="Disordered" evidence="1">
    <location>
        <begin position="321"/>
        <end position="364"/>
    </location>
</feature>
<dbReference type="OrthoDB" id="20844at2759"/>
<dbReference type="AlphaFoldDB" id="A0A9N9F3R7"/>
<dbReference type="Pfam" id="PF04004">
    <property type="entry name" value="Leo1"/>
    <property type="match status" value="1"/>
</dbReference>
<dbReference type="EMBL" id="CAJVPJ010000295">
    <property type="protein sequence ID" value="CAG8507832.1"/>
    <property type="molecule type" value="Genomic_DNA"/>
</dbReference>
<accession>A0A9N9F3R7</accession>
<sequence>MADTPTPNSDNDEDLPGARASALTEVSPKDASSSPRDSGDDAQIEDTRNQFAELFGTDTSEDEGEAADRQEQNNLEDLPDSGTFEPGDPSSVREYGEEETYDTVAFDQRKLSLGLDNKYYVMKVPNFLSVNTKPFVPNEYDDKEEMESKDGIKLAGENTIRWREIRNSSTDEIKKQTNTKIVRWSDGSMSLLVGEELFDMSITSLHSQFQYLSTNYPNESIMEMQGRLTDQVTVKPFGTTGSTHRKIAAVIASRHVKQIKTRMVATDRDPELRKLELAKAEKEQIRAQRRADYRRSRKAYESRRAREDDYLEEDIRPIYRSRNDSYEDGGDFVVDDDVDMERVADNGAEEEGQDDEDEDEDDVVVIKRPKKRARIFAGDEK</sequence>
<protein>
    <submittedName>
        <fullName evidence="2">9350_t:CDS:1</fullName>
    </submittedName>
</protein>
<feature type="region of interest" description="Disordered" evidence="1">
    <location>
        <begin position="1"/>
        <end position="99"/>
    </location>
</feature>
<dbReference type="InterPro" id="IPR007149">
    <property type="entry name" value="Leo1"/>
</dbReference>
<keyword evidence="3" id="KW-1185">Reference proteome</keyword>
<organism evidence="2 3">
    <name type="scientific">Paraglomus occultum</name>
    <dbReference type="NCBI Taxonomy" id="144539"/>
    <lineage>
        <taxon>Eukaryota</taxon>
        <taxon>Fungi</taxon>
        <taxon>Fungi incertae sedis</taxon>
        <taxon>Mucoromycota</taxon>
        <taxon>Glomeromycotina</taxon>
        <taxon>Glomeromycetes</taxon>
        <taxon>Paraglomerales</taxon>
        <taxon>Paraglomeraceae</taxon>
        <taxon>Paraglomus</taxon>
    </lineage>
</organism>
<feature type="compositionally biased region" description="Acidic residues" evidence="1">
    <location>
        <begin position="347"/>
        <end position="363"/>
    </location>
</feature>
<feature type="compositionally biased region" description="Acidic residues" evidence="1">
    <location>
        <begin position="326"/>
        <end position="339"/>
    </location>
</feature>
<dbReference type="Proteomes" id="UP000789572">
    <property type="component" value="Unassembled WGS sequence"/>
</dbReference>
<dbReference type="PANTHER" id="PTHR23146:SF0">
    <property type="entry name" value="RNA POLYMERASE-ASSOCIATED PROTEIN LEO1"/>
    <property type="match status" value="1"/>
</dbReference>
<evidence type="ECO:0000313" key="3">
    <source>
        <dbReference type="Proteomes" id="UP000789572"/>
    </source>
</evidence>
<reference evidence="2" key="1">
    <citation type="submission" date="2021-06" db="EMBL/GenBank/DDBJ databases">
        <authorList>
            <person name="Kallberg Y."/>
            <person name="Tangrot J."/>
            <person name="Rosling A."/>
        </authorList>
    </citation>
    <scope>NUCLEOTIDE SEQUENCE</scope>
    <source>
        <strain evidence="2">IA702</strain>
    </source>
</reference>
<dbReference type="GO" id="GO:1990269">
    <property type="term" value="F:RNA polymerase II C-terminal domain phosphoserine binding"/>
    <property type="evidence" value="ECO:0007669"/>
    <property type="project" value="TreeGrafter"/>
</dbReference>
<comment type="caution">
    <text evidence="2">The sequence shown here is derived from an EMBL/GenBank/DDBJ whole genome shotgun (WGS) entry which is preliminary data.</text>
</comment>
<dbReference type="GO" id="GO:0032968">
    <property type="term" value="P:positive regulation of transcription elongation by RNA polymerase II"/>
    <property type="evidence" value="ECO:0007669"/>
    <property type="project" value="TreeGrafter"/>
</dbReference>
<feature type="region of interest" description="Disordered" evidence="1">
    <location>
        <begin position="286"/>
        <end position="305"/>
    </location>
</feature>
<gene>
    <name evidence="2" type="ORF">POCULU_LOCUS2912</name>
</gene>
<proteinExistence type="predicted"/>
<evidence type="ECO:0000256" key="1">
    <source>
        <dbReference type="SAM" id="MobiDB-lite"/>
    </source>
</evidence>
<dbReference type="GO" id="GO:0006368">
    <property type="term" value="P:transcription elongation by RNA polymerase II"/>
    <property type="evidence" value="ECO:0007669"/>
    <property type="project" value="InterPro"/>
</dbReference>
<dbReference type="GO" id="GO:0016593">
    <property type="term" value="C:Cdc73/Paf1 complex"/>
    <property type="evidence" value="ECO:0007669"/>
    <property type="project" value="InterPro"/>
</dbReference>
<name>A0A9N9F3R7_9GLOM</name>
<dbReference type="PANTHER" id="PTHR23146">
    <property type="entry name" value="LEO1 PROTEIN"/>
    <property type="match status" value="1"/>
</dbReference>